<dbReference type="AlphaFoldDB" id="A0A9W8ZX05"/>
<accession>A0A9W8ZX05</accession>
<gene>
    <name evidence="2" type="ORF">J3R30DRAFT_3552231</name>
</gene>
<feature type="signal peptide" evidence="1">
    <location>
        <begin position="1"/>
        <end position="24"/>
    </location>
</feature>
<sequence length="184" mass="20942">MRLSTLPAASIWSLVLCLFSLVCATPLPMYNRSVPQSSTSVKRTESLQARGLPYFKTPPEQALLFYGSGNQFRRQVHYNAYTTTKRYVESFTKLPTHPKFTLVNYHLGFSAYTVRSKVVQNFEPCCPSCEIHLPSDWKDETDNRARHILNNTKPDYLEFPGVKKADIEFVWPAKCLDPPASSST</sequence>
<dbReference type="Proteomes" id="UP001150266">
    <property type="component" value="Unassembled WGS sequence"/>
</dbReference>
<evidence type="ECO:0000313" key="3">
    <source>
        <dbReference type="Proteomes" id="UP001150266"/>
    </source>
</evidence>
<evidence type="ECO:0000256" key="1">
    <source>
        <dbReference type="SAM" id="SignalP"/>
    </source>
</evidence>
<keyword evidence="3" id="KW-1185">Reference proteome</keyword>
<dbReference type="EMBL" id="JAOTPV010000033">
    <property type="protein sequence ID" value="KAJ4469247.1"/>
    <property type="molecule type" value="Genomic_DNA"/>
</dbReference>
<keyword evidence="1" id="KW-0732">Signal</keyword>
<evidence type="ECO:0000313" key="2">
    <source>
        <dbReference type="EMBL" id="KAJ4469247.1"/>
    </source>
</evidence>
<organism evidence="2 3">
    <name type="scientific">Lentinula aciculospora</name>
    <dbReference type="NCBI Taxonomy" id="153920"/>
    <lineage>
        <taxon>Eukaryota</taxon>
        <taxon>Fungi</taxon>
        <taxon>Dikarya</taxon>
        <taxon>Basidiomycota</taxon>
        <taxon>Agaricomycotina</taxon>
        <taxon>Agaricomycetes</taxon>
        <taxon>Agaricomycetidae</taxon>
        <taxon>Agaricales</taxon>
        <taxon>Marasmiineae</taxon>
        <taxon>Omphalotaceae</taxon>
        <taxon>Lentinula</taxon>
    </lineage>
</organism>
<comment type="caution">
    <text evidence="2">The sequence shown here is derived from an EMBL/GenBank/DDBJ whole genome shotgun (WGS) entry which is preliminary data.</text>
</comment>
<protein>
    <submittedName>
        <fullName evidence="2">Uncharacterized protein</fullName>
    </submittedName>
</protein>
<proteinExistence type="predicted"/>
<name>A0A9W8ZX05_9AGAR</name>
<reference evidence="2" key="1">
    <citation type="submission" date="2022-08" db="EMBL/GenBank/DDBJ databases">
        <title>A Global Phylogenomic Analysis of the Shiitake Genus Lentinula.</title>
        <authorList>
            <consortium name="DOE Joint Genome Institute"/>
            <person name="Sierra-Patev S."/>
            <person name="Min B."/>
            <person name="Naranjo-Ortiz M."/>
            <person name="Looney B."/>
            <person name="Konkel Z."/>
            <person name="Slot J.C."/>
            <person name="Sakamoto Y."/>
            <person name="Steenwyk J.L."/>
            <person name="Rokas A."/>
            <person name="Carro J."/>
            <person name="Camarero S."/>
            <person name="Ferreira P."/>
            <person name="Molpeceres G."/>
            <person name="Ruiz-Duenas F.J."/>
            <person name="Serrano A."/>
            <person name="Henrissat B."/>
            <person name="Drula E."/>
            <person name="Hughes K.W."/>
            <person name="Mata J.L."/>
            <person name="Ishikawa N.K."/>
            <person name="Vargas-Isla R."/>
            <person name="Ushijima S."/>
            <person name="Smith C.A."/>
            <person name="Ahrendt S."/>
            <person name="Andreopoulos W."/>
            <person name="He G."/>
            <person name="Labutti K."/>
            <person name="Lipzen A."/>
            <person name="Ng V."/>
            <person name="Riley R."/>
            <person name="Sandor L."/>
            <person name="Barry K."/>
            <person name="Martinez A.T."/>
            <person name="Xiao Y."/>
            <person name="Gibbons J.G."/>
            <person name="Terashima K."/>
            <person name="Grigoriev I.V."/>
            <person name="Hibbett D.S."/>
        </authorList>
    </citation>
    <scope>NUCLEOTIDE SEQUENCE</scope>
    <source>
        <strain evidence="2">JLM2183</strain>
    </source>
</reference>
<feature type="chain" id="PRO_5040915288" evidence="1">
    <location>
        <begin position="25"/>
        <end position="184"/>
    </location>
</feature>